<protein>
    <submittedName>
        <fullName evidence="2">SymE family type I addiction module toxin</fullName>
    </submittedName>
</protein>
<evidence type="ECO:0000313" key="2">
    <source>
        <dbReference type="EMBL" id="WOZ76895.1"/>
    </source>
</evidence>
<accession>A0ABZ0MNA7</accession>
<keyword evidence="3" id="KW-1185">Reference proteome</keyword>
<evidence type="ECO:0000259" key="1">
    <source>
        <dbReference type="Pfam" id="PF08845"/>
    </source>
</evidence>
<dbReference type="InterPro" id="IPR014944">
    <property type="entry name" value="Toxin_SymE-like"/>
</dbReference>
<proteinExistence type="predicted"/>
<dbReference type="Proteomes" id="UP001302368">
    <property type="component" value="Chromosome"/>
</dbReference>
<evidence type="ECO:0000313" key="3">
    <source>
        <dbReference type="Proteomes" id="UP001302368"/>
    </source>
</evidence>
<dbReference type="Gene3D" id="2.10.260.10">
    <property type="match status" value="1"/>
</dbReference>
<reference evidence="2 3" key="1">
    <citation type="submission" date="2023-10" db="EMBL/GenBank/DDBJ databases">
        <title>Genome sequencing of the isolated polysaccharide-producing bacterium Kosakonia sacchari KS2022.</title>
        <authorList>
            <person name="Yi X."/>
        </authorList>
    </citation>
    <scope>NUCLEOTIDE SEQUENCE [LARGE SCALE GENOMIC DNA]</scope>
    <source>
        <strain evidence="2 3">KS2022</strain>
    </source>
</reference>
<organism evidence="2 3">
    <name type="scientific">Kosakonia sacchari</name>
    <dbReference type="NCBI Taxonomy" id="1158459"/>
    <lineage>
        <taxon>Bacteria</taxon>
        <taxon>Pseudomonadati</taxon>
        <taxon>Pseudomonadota</taxon>
        <taxon>Gammaproteobacteria</taxon>
        <taxon>Enterobacterales</taxon>
        <taxon>Enterobacteriaceae</taxon>
        <taxon>Kosakonia</taxon>
    </lineage>
</organism>
<feature type="domain" description="Toxin SymE-like" evidence="1">
    <location>
        <begin position="21"/>
        <end position="70"/>
    </location>
</feature>
<sequence length="72" mass="7943">MTVLHSNGLYVDSEVPSFKTRNLTVSYVTRHPKMNQSPAIRIAGDWLEKVGFKIGAQLDVKVTNGCIVIAVK</sequence>
<name>A0ABZ0MNA7_9ENTR</name>
<dbReference type="EMBL" id="CP137744">
    <property type="protein sequence ID" value="WOZ76895.1"/>
    <property type="molecule type" value="Genomic_DNA"/>
</dbReference>
<gene>
    <name evidence="2" type="ORF">Q8Y70_20320</name>
</gene>
<dbReference type="Pfam" id="PF08845">
    <property type="entry name" value="SymE_toxin"/>
    <property type="match status" value="1"/>
</dbReference>
<dbReference type="RefSeq" id="WP_305737178.1">
    <property type="nucleotide sequence ID" value="NZ_CP137744.1"/>
</dbReference>